<name>A0A2P2MI78_RHIMU</name>
<keyword evidence="1" id="KW-0472">Membrane</keyword>
<protein>
    <submittedName>
        <fullName evidence="2">Structural maintenance of chromosomes protein 3</fullName>
    </submittedName>
</protein>
<organism evidence="2">
    <name type="scientific">Rhizophora mucronata</name>
    <name type="common">Asiatic mangrove</name>
    <dbReference type="NCBI Taxonomy" id="61149"/>
    <lineage>
        <taxon>Eukaryota</taxon>
        <taxon>Viridiplantae</taxon>
        <taxon>Streptophyta</taxon>
        <taxon>Embryophyta</taxon>
        <taxon>Tracheophyta</taxon>
        <taxon>Spermatophyta</taxon>
        <taxon>Magnoliopsida</taxon>
        <taxon>eudicotyledons</taxon>
        <taxon>Gunneridae</taxon>
        <taxon>Pentapetalae</taxon>
        <taxon>rosids</taxon>
        <taxon>fabids</taxon>
        <taxon>Malpighiales</taxon>
        <taxon>Rhizophoraceae</taxon>
        <taxon>Rhizophora</taxon>
    </lineage>
</organism>
<evidence type="ECO:0000313" key="2">
    <source>
        <dbReference type="EMBL" id="MBX29921.1"/>
    </source>
</evidence>
<proteinExistence type="predicted"/>
<dbReference type="AlphaFoldDB" id="A0A2P2MI78"/>
<keyword evidence="1" id="KW-0812">Transmembrane</keyword>
<reference evidence="2" key="1">
    <citation type="submission" date="2018-02" db="EMBL/GenBank/DDBJ databases">
        <title>Rhizophora mucronata_Transcriptome.</title>
        <authorList>
            <person name="Meera S.P."/>
            <person name="Sreeshan A."/>
            <person name="Augustine A."/>
        </authorList>
    </citation>
    <scope>NUCLEOTIDE SEQUENCE</scope>
    <source>
        <tissue evidence="2">Leaf</tissue>
    </source>
</reference>
<accession>A0A2P2MI78</accession>
<dbReference type="EMBL" id="GGEC01049437">
    <property type="protein sequence ID" value="MBX29921.1"/>
    <property type="molecule type" value="Transcribed_RNA"/>
</dbReference>
<feature type="transmembrane region" description="Helical" evidence="1">
    <location>
        <begin position="7"/>
        <end position="29"/>
    </location>
</feature>
<keyword evidence="1" id="KW-1133">Transmembrane helix</keyword>
<evidence type="ECO:0000256" key="1">
    <source>
        <dbReference type="SAM" id="Phobius"/>
    </source>
</evidence>
<dbReference type="PROSITE" id="PS51257">
    <property type="entry name" value="PROKAR_LIPOPROTEIN"/>
    <property type="match status" value="1"/>
</dbReference>
<sequence>MDLARQTSFMVSQCLLVFSCFYHPLYLLFIY</sequence>